<evidence type="ECO:0000256" key="7">
    <source>
        <dbReference type="ARBA" id="ARBA00035120"/>
    </source>
</evidence>
<dbReference type="GO" id="GO:0046872">
    <property type="term" value="F:metal ion binding"/>
    <property type="evidence" value="ECO:0007669"/>
    <property type="project" value="UniProtKB-KW"/>
</dbReference>
<proteinExistence type="inferred from homology"/>
<dbReference type="GO" id="GO:0062054">
    <property type="term" value="F:fluoride channel activity"/>
    <property type="evidence" value="ECO:0007669"/>
    <property type="project" value="UniProtKB-UniRule"/>
</dbReference>
<dbReference type="GO" id="GO:0005886">
    <property type="term" value="C:plasma membrane"/>
    <property type="evidence" value="ECO:0007669"/>
    <property type="project" value="UniProtKB-SubCell"/>
</dbReference>
<feature type="transmembrane region" description="Helical" evidence="10">
    <location>
        <begin position="72"/>
        <end position="94"/>
    </location>
</feature>
<dbReference type="EMBL" id="CP066802">
    <property type="protein sequence ID" value="QQM67319.1"/>
    <property type="molecule type" value="Genomic_DNA"/>
</dbReference>
<feature type="binding site" evidence="10">
    <location>
        <position position="114"/>
    </location>
    <ligand>
        <name>Na(+)</name>
        <dbReference type="ChEBI" id="CHEBI:29101"/>
        <note>structural</note>
    </ligand>
</feature>
<keyword evidence="10" id="KW-0406">Ion transport</keyword>
<keyword evidence="10" id="KW-0915">Sodium</keyword>
<dbReference type="Pfam" id="PF02537">
    <property type="entry name" value="CRCB"/>
    <property type="match status" value="1"/>
</dbReference>
<feature type="transmembrane region" description="Helical" evidence="10">
    <location>
        <begin position="6"/>
        <end position="23"/>
    </location>
</feature>
<evidence type="ECO:0000256" key="5">
    <source>
        <dbReference type="ARBA" id="ARBA00023136"/>
    </source>
</evidence>
<feature type="binding site" evidence="10">
    <location>
        <position position="111"/>
    </location>
    <ligand>
        <name>Na(+)</name>
        <dbReference type="ChEBI" id="CHEBI:29101"/>
        <note>structural</note>
    </ligand>
</feature>
<evidence type="ECO:0000256" key="8">
    <source>
        <dbReference type="ARBA" id="ARBA00035585"/>
    </source>
</evidence>
<name>A0A7T7S2D6_9ACTO</name>
<feature type="transmembrane region" description="Helical" evidence="10">
    <location>
        <begin position="136"/>
        <end position="156"/>
    </location>
</feature>
<comment type="subcellular location">
    <subcellularLocation>
        <location evidence="1 10">Cell membrane</location>
        <topology evidence="1 10">Multi-pass membrane protein</topology>
    </subcellularLocation>
</comment>
<organism evidence="11 12">
    <name type="scientific">Actinomyces weissii</name>
    <dbReference type="NCBI Taxonomy" id="675090"/>
    <lineage>
        <taxon>Bacteria</taxon>
        <taxon>Bacillati</taxon>
        <taxon>Actinomycetota</taxon>
        <taxon>Actinomycetes</taxon>
        <taxon>Actinomycetales</taxon>
        <taxon>Actinomycetaceae</taxon>
        <taxon>Actinomyces</taxon>
    </lineage>
</organism>
<keyword evidence="4 10" id="KW-1133">Transmembrane helix</keyword>
<evidence type="ECO:0000256" key="6">
    <source>
        <dbReference type="ARBA" id="ARBA00023303"/>
    </source>
</evidence>
<sequence>MTASLWLLTSVAGGLGACARYLVDRRVRAAQERALARSGRRDAGQLSGGLPAGPGARAACEGLRPCWLRLPWGTVVVNLGACLLLGVLASWAAAGSGRSGVWSVLGTGLLGGYSTFSTACLEGARLVLARSWGPHLLHALLLTLGTLTAAWAGLLLGTACC</sequence>
<evidence type="ECO:0000256" key="1">
    <source>
        <dbReference type="ARBA" id="ARBA00004651"/>
    </source>
</evidence>
<dbReference type="InterPro" id="IPR003691">
    <property type="entry name" value="FluC"/>
</dbReference>
<gene>
    <name evidence="10" type="primary">fluC</name>
    <name evidence="10" type="synonym">crcB</name>
    <name evidence="11" type="ORF">JG540_10055</name>
</gene>
<dbReference type="RefSeq" id="WP_200275804.1">
    <property type="nucleotide sequence ID" value="NZ_CP066802.1"/>
</dbReference>
<comment type="activity regulation">
    <text evidence="10">Na(+) is not transported, but it plays an essential structural role and its presence is essential for fluoride channel function.</text>
</comment>
<keyword evidence="12" id="KW-1185">Reference proteome</keyword>
<accession>A0A7T7S2D6</accession>
<evidence type="ECO:0000313" key="11">
    <source>
        <dbReference type="EMBL" id="QQM67319.1"/>
    </source>
</evidence>
<keyword evidence="10" id="KW-0479">Metal-binding</keyword>
<evidence type="ECO:0000256" key="2">
    <source>
        <dbReference type="ARBA" id="ARBA00022475"/>
    </source>
</evidence>
<dbReference type="GO" id="GO:0140114">
    <property type="term" value="P:cellular detoxification of fluoride"/>
    <property type="evidence" value="ECO:0007669"/>
    <property type="project" value="UniProtKB-UniRule"/>
</dbReference>
<dbReference type="KEGG" id="awe:JG540_10055"/>
<evidence type="ECO:0000313" key="12">
    <source>
        <dbReference type="Proteomes" id="UP000595895"/>
    </source>
</evidence>
<dbReference type="PANTHER" id="PTHR28259:SF1">
    <property type="entry name" value="FLUORIDE EXPORT PROTEIN 1-RELATED"/>
    <property type="match status" value="1"/>
</dbReference>
<comment type="catalytic activity">
    <reaction evidence="8">
        <text>fluoride(in) = fluoride(out)</text>
        <dbReference type="Rhea" id="RHEA:76159"/>
        <dbReference type="ChEBI" id="CHEBI:17051"/>
    </reaction>
    <physiologicalReaction direction="left-to-right" evidence="8">
        <dbReference type="Rhea" id="RHEA:76160"/>
    </physiologicalReaction>
</comment>
<dbReference type="AlphaFoldDB" id="A0A7T7S2D6"/>
<protein>
    <recommendedName>
        <fullName evidence="10">Fluoride-specific ion channel FluC</fullName>
    </recommendedName>
</protein>
<evidence type="ECO:0000256" key="10">
    <source>
        <dbReference type="HAMAP-Rule" id="MF_00454"/>
    </source>
</evidence>
<dbReference type="HAMAP" id="MF_00454">
    <property type="entry name" value="FluC"/>
    <property type="match status" value="1"/>
</dbReference>
<keyword evidence="3 10" id="KW-0812">Transmembrane</keyword>
<comment type="function">
    <text evidence="9 10">Fluoride-specific ion channel. Important for reducing fluoride concentration in the cell, thus reducing its toxicity.</text>
</comment>
<keyword evidence="2 10" id="KW-1003">Cell membrane</keyword>
<comment type="similarity">
    <text evidence="7 10">Belongs to the fluoride channel Fluc/FEX (TC 1.A.43) family.</text>
</comment>
<keyword evidence="6 10" id="KW-0407">Ion channel</keyword>
<evidence type="ECO:0000256" key="4">
    <source>
        <dbReference type="ARBA" id="ARBA00022989"/>
    </source>
</evidence>
<keyword evidence="10" id="KW-0813">Transport</keyword>
<evidence type="ECO:0000256" key="9">
    <source>
        <dbReference type="ARBA" id="ARBA00049940"/>
    </source>
</evidence>
<reference evidence="11 12" key="1">
    <citation type="submission" date="2020-12" db="EMBL/GenBank/DDBJ databases">
        <authorList>
            <person name="Zhou J."/>
        </authorList>
    </citation>
    <scope>NUCLEOTIDE SEQUENCE [LARGE SCALE GENOMIC DNA]</scope>
    <source>
        <strain evidence="11 12">CCUG 61299</strain>
    </source>
</reference>
<dbReference type="Proteomes" id="UP000595895">
    <property type="component" value="Chromosome"/>
</dbReference>
<keyword evidence="5 10" id="KW-0472">Membrane</keyword>
<dbReference type="PANTHER" id="PTHR28259">
    <property type="entry name" value="FLUORIDE EXPORT PROTEIN 1-RELATED"/>
    <property type="match status" value="1"/>
</dbReference>
<evidence type="ECO:0000256" key="3">
    <source>
        <dbReference type="ARBA" id="ARBA00022692"/>
    </source>
</evidence>